<dbReference type="PROSITE" id="PS51504">
    <property type="entry name" value="H15"/>
    <property type="match status" value="1"/>
</dbReference>
<feature type="region of interest" description="Disordered" evidence="7">
    <location>
        <begin position="1"/>
        <end position="25"/>
    </location>
</feature>
<dbReference type="CDD" id="cd00073">
    <property type="entry name" value="H15"/>
    <property type="match status" value="1"/>
</dbReference>
<dbReference type="Proteomes" id="UP000249390">
    <property type="component" value="Unassembled WGS sequence"/>
</dbReference>
<evidence type="ECO:0000313" key="9">
    <source>
        <dbReference type="EMBL" id="RAL38388.1"/>
    </source>
</evidence>
<dbReference type="InterPro" id="IPR005819">
    <property type="entry name" value="H1/H5"/>
</dbReference>
<evidence type="ECO:0000256" key="1">
    <source>
        <dbReference type="ARBA" id="ARBA00004123"/>
    </source>
</evidence>
<dbReference type="InterPro" id="IPR005818">
    <property type="entry name" value="Histone_H1/H5_H15"/>
</dbReference>
<feature type="compositionally biased region" description="Low complexity" evidence="7">
    <location>
        <begin position="1"/>
        <end position="12"/>
    </location>
</feature>
<comment type="subcellular location">
    <subcellularLocation>
        <location evidence="2">Chromosome</location>
    </subcellularLocation>
    <subcellularLocation>
        <location evidence="1 6">Nucleus</location>
    </subcellularLocation>
</comment>
<dbReference type="InterPro" id="IPR036390">
    <property type="entry name" value="WH_DNA-bd_sf"/>
</dbReference>
<evidence type="ECO:0000256" key="7">
    <source>
        <dbReference type="SAM" id="MobiDB-lite"/>
    </source>
</evidence>
<dbReference type="GO" id="GO:0030261">
    <property type="term" value="P:chromosome condensation"/>
    <property type="evidence" value="ECO:0007669"/>
    <property type="project" value="TreeGrafter"/>
</dbReference>
<feature type="compositionally biased region" description="Basic residues" evidence="7">
    <location>
        <begin position="14"/>
        <end position="25"/>
    </location>
</feature>
<dbReference type="GO" id="GO:0030527">
    <property type="term" value="F:structural constituent of chromatin"/>
    <property type="evidence" value="ECO:0007669"/>
    <property type="project" value="InterPro"/>
</dbReference>
<feature type="compositionally biased region" description="Basic residues" evidence="7">
    <location>
        <begin position="161"/>
        <end position="182"/>
    </location>
</feature>
<dbReference type="GO" id="GO:0045910">
    <property type="term" value="P:negative regulation of DNA recombination"/>
    <property type="evidence" value="ECO:0007669"/>
    <property type="project" value="TreeGrafter"/>
</dbReference>
<dbReference type="GO" id="GO:0000786">
    <property type="term" value="C:nucleosome"/>
    <property type="evidence" value="ECO:0007669"/>
    <property type="project" value="InterPro"/>
</dbReference>
<keyword evidence="10" id="KW-1185">Reference proteome</keyword>
<comment type="caution">
    <text evidence="9">The sequence shown here is derived from an EMBL/GenBank/DDBJ whole genome shotgun (WGS) entry which is preliminary data.</text>
</comment>
<feature type="domain" description="H15" evidence="8">
    <location>
        <begin position="26"/>
        <end position="95"/>
    </location>
</feature>
<gene>
    <name evidence="9" type="ORF">DM860_002366</name>
</gene>
<keyword evidence="4 6" id="KW-0238">DNA-binding</keyword>
<keyword evidence="5 6" id="KW-0539">Nucleus</keyword>
<comment type="similarity">
    <text evidence="6">Belongs to the histone H1/H5 family.</text>
</comment>
<reference evidence="9 10" key="1">
    <citation type="submission" date="2018-06" db="EMBL/GenBank/DDBJ databases">
        <title>The Genome of Cuscuta australis (Dodder) Provides Insight into the Evolution of Plant Parasitism.</title>
        <authorList>
            <person name="Liu H."/>
        </authorList>
    </citation>
    <scope>NUCLEOTIDE SEQUENCE [LARGE SCALE GENOMIC DNA]</scope>
    <source>
        <strain evidence="10">cv. Yunnan</strain>
        <tissue evidence="9">Vines</tissue>
    </source>
</reference>
<evidence type="ECO:0000256" key="6">
    <source>
        <dbReference type="RuleBase" id="RU003894"/>
    </source>
</evidence>
<sequence>MAINTAGKPDAAGKAKKAAVTKKPRAHPPYAEMITEAIVALKERTGSSLVAIAKFIEDKEKDLPPNFRKLLLGQLKKLVVSGKLTKVKNSFKISRHAKPADAAPEPIAALKKAVTAAAKPKAVTKKKVALKKPKVTTPAKKPVTKAAAMKKTPVKKVALSKIKKTPMKKTKSTKSPAKKARK</sequence>
<evidence type="ECO:0000313" key="10">
    <source>
        <dbReference type="Proteomes" id="UP000249390"/>
    </source>
</evidence>
<evidence type="ECO:0000256" key="4">
    <source>
        <dbReference type="ARBA" id="ARBA00023125"/>
    </source>
</evidence>
<dbReference type="SUPFAM" id="SSF46785">
    <property type="entry name" value="Winged helix' DNA-binding domain"/>
    <property type="match status" value="1"/>
</dbReference>
<dbReference type="PRINTS" id="PR00624">
    <property type="entry name" value="HISTONEH5"/>
</dbReference>
<dbReference type="PANTHER" id="PTHR11467">
    <property type="entry name" value="HISTONE H1"/>
    <property type="match status" value="1"/>
</dbReference>
<dbReference type="Gene3D" id="1.10.10.10">
    <property type="entry name" value="Winged helix-like DNA-binding domain superfamily/Winged helix DNA-binding domain"/>
    <property type="match status" value="1"/>
</dbReference>
<dbReference type="EMBL" id="NQVE01000209">
    <property type="protein sequence ID" value="RAL38388.1"/>
    <property type="molecule type" value="Genomic_DNA"/>
</dbReference>
<evidence type="ECO:0000256" key="3">
    <source>
        <dbReference type="ARBA" id="ARBA00022454"/>
    </source>
</evidence>
<accession>A0A328D168</accession>
<evidence type="ECO:0000259" key="8">
    <source>
        <dbReference type="PROSITE" id="PS51504"/>
    </source>
</evidence>
<keyword evidence="3 6" id="KW-0158">Chromosome</keyword>
<name>A0A328D168_9ASTE</name>
<feature type="compositionally biased region" description="Low complexity" evidence="7">
    <location>
        <begin position="135"/>
        <end position="157"/>
    </location>
</feature>
<evidence type="ECO:0000256" key="5">
    <source>
        <dbReference type="ARBA" id="ARBA00023242"/>
    </source>
</evidence>
<dbReference type="SMART" id="SM00526">
    <property type="entry name" value="H15"/>
    <property type="match status" value="1"/>
</dbReference>
<organism evidence="9 10">
    <name type="scientific">Cuscuta australis</name>
    <dbReference type="NCBI Taxonomy" id="267555"/>
    <lineage>
        <taxon>Eukaryota</taxon>
        <taxon>Viridiplantae</taxon>
        <taxon>Streptophyta</taxon>
        <taxon>Embryophyta</taxon>
        <taxon>Tracheophyta</taxon>
        <taxon>Spermatophyta</taxon>
        <taxon>Magnoliopsida</taxon>
        <taxon>eudicotyledons</taxon>
        <taxon>Gunneridae</taxon>
        <taxon>Pentapetalae</taxon>
        <taxon>asterids</taxon>
        <taxon>lamiids</taxon>
        <taxon>Solanales</taxon>
        <taxon>Convolvulaceae</taxon>
        <taxon>Cuscuteae</taxon>
        <taxon>Cuscuta</taxon>
        <taxon>Cuscuta subgen. Grammica</taxon>
        <taxon>Cuscuta sect. Cleistogrammica</taxon>
    </lineage>
</organism>
<dbReference type="GO" id="GO:0031492">
    <property type="term" value="F:nucleosomal DNA binding"/>
    <property type="evidence" value="ECO:0007669"/>
    <property type="project" value="TreeGrafter"/>
</dbReference>
<proteinExistence type="inferred from homology"/>
<dbReference type="GO" id="GO:0005634">
    <property type="term" value="C:nucleus"/>
    <property type="evidence" value="ECO:0007669"/>
    <property type="project" value="UniProtKB-SubCell"/>
</dbReference>
<dbReference type="PANTHER" id="PTHR11467:SF172">
    <property type="entry name" value="HISTONE H1-LIKE"/>
    <property type="match status" value="1"/>
</dbReference>
<feature type="region of interest" description="Disordered" evidence="7">
    <location>
        <begin position="133"/>
        <end position="182"/>
    </location>
</feature>
<dbReference type="Pfam" id="PF00538">
    <property type="entry name" value="Linker_histone"/>
    <property type="match status" value="1"/>
</dbReference>
<evidence type="ECO:0000256" key="2">
    <source>
        <dbReference type="ARBA" id="ARBA00004286"/>
    </source>
</evidence>
<dbReference type="GO" id="GO:0003690">
    <property type="term" value="F:double-stranded DNA binding"/>
    <property type="evidence" value="ECO:0007669"/>
    <property type="project" value="TreeGrafter"/>
</dbReference>
<dbReference type="InterPro" id="IPR036388">
    <property type="entry name" value="WH-like_DNA-bd_sf"/>
</dbReference>
<dbReference type="AlphaFoldDB" id="A0A328D168"/>
<protein>
    <recommendedName>
        <fullName evidence="8">H15 domain-containing protein</fullName>
    </recommendedName>
</protein>
<dbReference type="GO" id="GO:0006334">
    <property type="term" value="P:nucleosome assembly"/>
    <property type="evidence" value="ECO:0007669"/>
    <property type="project" value="InterPro"/>
</dbReference>